<feature type="region of interest" description="Disordered" evidence="1">
    <location>
        <begin position="103"/>
        <end position="129"/>
    </location>
</feature>
<organism evidence="2 3">
    <name type="scientific">Somion occarium</name>
    <dbReference type="NCBI Taxonomy" id="3059160"/>
    <lineage>
        <taxon>Eukaryota</taxon>
        <taxon>Fungi</taxon>
        <taxon>Dikarya</taxon>
        <taxon>Basidiomycota</taxon>
        <taxon>Agaricomycotina</taxon>
        <taxon>Agaricomycetes</taxon>
        <taxon>Polyporales</taxon>
        <taxon>Cerrenaceae</taxon>
        <taxon>Somion</taxon>
    </lineage>
</organism>
<dbReference type="EMBL" id="OZ037949">
    <property type="protein sequence ID" value="CAL1711431.1"/>
    <property type="molecule type" value="Genomic_DNA"/>
</dbReference>
<evidence type="ECO:0000313" key="3">
    <source>
        <dbReference type="Proteomes" id="UP001497453"/>
    </source>
</evidence>
<evidence type="ECO:0000313" key="2">
    <source>
        <dbReference type="EMBL" id="CAL1711431.1"/>
    </source>
</evidence>
<gene>
    <name evidence="2" type="ORF">GFSPODELE1_LOCUS8339</name>
</gene>
<reference evidence="3" key="1">
    <citation type="submission" date="2024-04" db="EMBL/GenBank/DDBJ databases">
        <authorList>
            <person name="Shaw F."/>
            <person name="Minotto A."/>
        </authorList>
    </citation>
    <scope>NUCLEOTIDE SEQUENCE [LARGE SCALE GENOMIC DNA]</scope>
</reference>
<sequence>MSESQAEHVDTREQNRPEEGEGNHLEEHEEDVTEWREGSDKVIEKRRGPGEDVEVTVIKNAYKGDSGEGGSVTRRRSWQFAEDTLQEIKRKVARACSPEALMRTLEGAGRGQQQKAKADAKDSNQPNQP</sequence>
<evidence type="ECO:0000256" key="1">
    <source>
        <dbReference type="SAM" id="MobiDB-lite"/>
    </source>
</evidence>
<dbReference type="Proteomes" id="UP001497453">
    <property type="component" value="Chromosome 6"/>
</dbReference>
<accession>A0ABP1DUE5</accession>
<protein>
    <submittedName>
        <fullName evidence="2">Uncharacterized protein</fullName>
    </submittedName>
</protein>
<feature type="region of interest" description="Disordered" evidence="1">
    <location>
        <begin position="1"/>
        <end position="51"/>
    </location>
</feature>
<name>A0ABP1DUE5_9APHY</name>
<proteinExistence type="predicted"/>
<feature type="compositionally biased region" description="Basic and acidic residues" evidence="1">
    <location>
        <begin position="1"/>
        <end position="50"/>
    </location>
</feature>
<keyword evidence="3" id="KW-1185">Reference proteome</keyword>